<feature type="coiled-coil region" evidence="3">
    <location>
        <begin position="183"/>
        <end position="235"/>
    </location>
</feature>
<dbReference type="RefSeq" id="WP_166654013.1">
    <property type="nucleotide sequence ID" value="NZ_SNZH01000005.1"/>
</dbReference>
<keyword evidence="6" id="KW-1185">Reference proteome</keyword>
<evidence type="ECO:0000313" key="5">
    <source>
        <dbReference type="EMBL" id="TDR45089.1"/>
    </source>
</evidence>
<dbReference type="PANTHER" id="PTHR32347:SF23">
    <property type="entry name" value="BLL5650 PROTEIN"/>
    <property type="match status" value="1"/>
</dbReference>
<dbReference type="EMBL" id="SNZH01000005">
    <property type="protein sequence ID" value="TDR45089.1"/>
    <property type="molecule type" value="Genomic_DNA"/>
</dbReference>
<name>A0A4R6Z131_9GAMM</name>
<dbReference type="Pfam" id="PF25973">
    <property type="entry name" value="BSH_CzcB"/>
    <property type="match status" value="1"/>
</dbReference>
<sequence length="416" mass="46057">MDITRKTEKKAPWKRYWPVLPAAVALLVALYALQSFGSASYVASRDSLIFGDVKRGDFLVQIRGVGVLVPKNIQWQAANVDGRVDSIAVEAGTSVKQGDVIASLSNPKLKLQLEESTWELEAQKKENRAAEMELRSELAEVRAEATNAELDFRSSKLKLDAEEVLVAKGIVSRITVEQSKLAVEQFKEKNKSQLERVSKMEANLEALIEAHVARMNKLQNTHNQIQQQIDDLTVKARIDGVVQEMVLKLGQQVLQGAEVARIAPHDNLVALLDIQDFQVRDVVLGQVVNVDTRSSKIVGKVVRIDPAVINGVVKVEVLLEGKMPPEARPDLSVEGVIDVERKPDALFVERPSFAQSFRTTAMYRLNGSGNAATRVEVQLGRASTRHIEVVNGLKEGDRIIVSDPSSWESHNDILIR</sequence>
<evidence type="ECO:0000256" key="1">
    <source>
        <dbReference type="ARBA" id="ARBA00004196"/>
    </source>
</evidence>
<dbReference type="Gene3D" id="2.40.50.100">
    <property type="match status" value="1"/>
</dbReference>
<accession>A0A4R6Z131</accession>
<evidence type="ECO:0000256" key="2">
    <source>
        <dbReference type="ARBA" id="ARBA00023054"/>
    </source>
</evidence>
<proteinExistence type="predicted"/>
<reference evidence="5 6" key="1">
    <citation type="submission" date="2019-03" db="EMBL/GenBank/DDBJ databases">
        <title>Genomic Encyclopedia of Type Strains, Phase IV (KMG-IV): sequencing the most valuable type-strain genomes for metagenomic binning, comparative biology and taxonomic classification.</title>
        <authorList>
            <person name="Goeker M."/>
        </authorList>
    </citation>
    <scope>NUCLEOTIDE SEQUENCE [LARGE SCALE GENOMIC DNA]</scope>
    <source>
        <strain evidence="5 6">DSM 21667</strain>
    </source>
</reference>
<evidence type="ECO:0000313" key="6">
    <source>
        <dbReference type="Proteomes" id="UP000295293"/>
    </source>
</evidence>
<dbReference type="Proteomes" id="UP000295293">
    <property type="component" value="Unassembled WGS sequence"/>
</dbReference>
<feature type="coiled-coil region" evidence="3">
    <location>
        <begin position="113"/>
        <end position="151"/>
    </location>
</feature>
<dbReference type="InterPro" id="IPR050465">
    <property type="entry name" value="UPF0194_transport"/>
</dbReference>
<dbReference type="Gene3D" id="2.40.420.20">
    <property type="match status" value="1"/>
</dbReference>
<protein>
    <submittedName>
        <fullName evidence="5">Multidrug resistance efflux pump</fullName>
    </submittedName>
</protein>
<dbReference type="AlphaFoldDB" id="A0A4R6Z131"/>
<gene>
    <name evidence="5" type="ORF">DFR29_105272</name>
</gene>
<comment type="subcellular location">
    <subcellularLocation>
        <location evidence="1">Cell envelope</location>
    </subcellularLocation>
</comment>
<dbReference type="GO" id="GO:0030313">
    <property type="term" value="C:cell envelope"/>
    <property type="evidence" value="ECO:0007669"/>
    <property type="project" value="UniProtKB-SubCell"/>
</dbReference>
<evidence type="ECO:0000256" key="3">
    <source>
        <dbReference type="SAM" id="Coils"/>
    </source>
</evidence>
<keyword evidence="2 3" id="KW-0175">Coiled coil</keyword>
<comment type="caution">
    <text evidence="5">The sequence shown here is derived from an EMBL/GenBank/DDBJ whole genome shotgun (WGS) entry which is preliminary data.</text>
</comment>
<feature type="domain" description="CzcB-like barrel-sandwich hybrid" evidence="4">
    <location>
        <begin position="78"/>
        <end position="263"/>
    </location>
</feature>
<evidence type="ECO:0000259" key="4">
    <source>
        <dbReference type="Pfam" id="PF25973"/>
    </source>
</evidence>
<dbReference type="PANTHER" id="PTHR32347">
    <property type="entry name" value="EFFLUX SYSTEM COMPONENT YKNX-RELATED"/>
    <property type="match status" value="1"/>
</dbReference>
<dbReference type="InterPro" id="IPR058647">
    <property type="entry name" value="BSH_CzcB-like"/>
</dbReference>
<organism evidence="5 6">
    <name type="scientific">Tahibacter aquaticus</name>
    <dbReference type="NCBI Taxonomy" id="520092"/>
    <lineage>
        <taxon>Bacteria</taxon>
        <taxon>Pseudomonadati</taxon>
        <taxon>Pseudomonadota</taxon>
        <taxon>Gammaproteobacteria</taxon>
        <taxon>Lysobacterales</taxon>
        <taxon>Rhodanobacteraceae</taxon>
        <taxon>Tahibacter</taxon>
    </lineage>
</organism>